<evidence type="ECO:0000259" key="9">
    <source>
        <dbReference type="PROSITE" id="PS51012"/>
    </source>
</evidence>
<feature type="transmembrane region" description="Helical" evidence="8">
    <location>
        <begin position="280"/>
        <end position="306"/>
    </location>
</feature>
<reference evidence="10 11" key="1">
    <citation type="submission" date="2020-07" db="EMBL/GenBank/DDBJ databases">
        <authorList>
            <person name="Feng H."/>
        </authorList>
    </citation>
    <scope>NUCLEOTIDE SEQUENCE [LARGE SCALE GENOMIC DNA]</scope>
    <source>
        <strain evidence="11">s-10</strain>
    </source>
</reference>
<dbReference type="PANTHER" id="PTHR30294:SF29">
    <property type="entry name" value="MULTIDRUG ABC TRANSPORTER PERMEASE YBHS-RELATED"/>
    <property type="match status" value="1"/>
</dbReference>
<feature type="domain" description="ABC transmembrane type-2" evidence="9">
    <location>
        <begin position="203"/>
        <end position="428"/>
    </location>
</feature>
<sequence>MWERIGALVRKEFIQMKRDRRTLAMMLLLPVIWLIAFGYAVNFDVNTIHCTIVDHAQNEESQKVREQMTQEEGLEIVEAEDEQTAYRRLEQGTTDVAIIFPKNFKLLAKSEDGQMRFRVDGSRLFTAQSAIRELNGILGDLQQENMQSLKETVQTAAGQSPEVAAQLQIPSHPDQAKIPPQVWKRMEESIRAKVEEAMGTATEKQLQQMGDLLPNPDYMIPRVDVLYNPDLKSVNYMIPGLVGLVLIFITTLMTALGVVREKERGTLEQLMVSPLSSFELILGKLLPYMMIAVIDFLVVLGVGIWVFEVPFTGDLVSFALAAFFFLAGSLGMGLLVSTVSQNQQQAMQLAVLTLFPQIILSGFIFPLEAMPWGIRWLSYLMPLTYFLPISRDVFLKGMSAWDHPLSFALLALFGILFLLIATIRFRKSLT</sequence>
<feature type="transmembrane region" description="Helical" evidence="8">
    <location>
        <begin position="236"/>
        <end position="259"/>
    </location>
</feature>
<evidence type="ECO:0000256" key="7">
    <source>
        <dbReference type="ARBA" id="ARBA00023136"/>
    </source>
</evidence>
<evidence type="ECO:0000256" key="5">
    <source>
        <dbReference type="ARBA" id="ARBA00022692"/>
    </source>
</evidence>
<evidence type="ECO:0000256" key="2">
    <source>
        <dbReference type="ARBA" id="ARBA00007783"/>
    </source>
</evidence>
<evidence type="ECO:0000256" key="3">
    <source>
        <dbReference type="ARBA" id="ARBA00022448"/>
    </source>
</evidence>
<feature type="transmembrane region" description="Helical" evidence="8">
    <location>
        <begin position="318"/>
        <end position="337"/>
    </location>
</feature>
<evidence type="ECO:0000256" key="4">
    <source>
        <dbReference type="ARBA" id="ARBA00022475"/>
    </source>
</evidence>
<evidence type="ECO:0000256" key="1">
    <source>
        <dbReference type="ARBA" id="ARBA00004651"/>
    </source>
</evidence>
<dbReference type="InterPro" id="IPR013525">
    <property type="entry name" value="ABC2_TM"/>
</dbReference>
<gene>
    <name evidence="10" type="ORF">H1191_10960</name>
</gene>
<keyword evidence="6 8" id="KW-1133">Transmembrane helix</keyword>
<organism evidence="10 11">
    <name type="scientific">Paenactinomyces guangxiensis</name>
    <dbReference type="NCBI Taxonomy" id="1490290"/>
    <lineage>
        <taxon>Bacteria</taxon>
        <taxon>Bacillati</taxon>
        <taxon>Bacillota</taxon>
        <taxon>Bacilli</taxon>
        <taxon>Bacillales</taxon>
        <taxon>Thermoactinomycetaceae</taxon>
        <taxon>Paenactinomyces</taxon>
    </lineage>
</organism>
<keyword evidence="3" id="KW-0813">Transport</keyword>
<keyword evidence="7 8" id="KW-0472">Membrane</keyword>
<evidence type="ECO:0000313" key="10">
    <source>
        <dbReference type="EMBL" id="MBA4494826.1"/>
    </source>
</evidence>
<comment type="similarity">
    <text evidence="2">Belongs to the ABC-2 integral membrane protein family.</text>
</comment>
<comment type="subcellular location">
    <subcellularLocation>
        <location evidence="1">Cell membrane</location>
        <topology evidence="1">Multi-pass membrane protein</topology>
    </subcellularLocation>
</comment>
<accession>A0A7W1WRP5</accession>
<dbReference type="PANTHER" id="PTHR30294">
    <property type="entry name" value="MEMBRANE COMPONENT OF ABC TRANSPORTER YHHJ-RELATED"/>
    <property type="match status" value="1"/>
</dbReference>
<evidence type="ECO:0000256" key="8">
    <source>
        <dbReference type="SAM" id="Phobius"/>
    </source>
</evidence>
<keyword evidence="5 8" id="KW-0812">Transmembrane</keyword>
<dbReference type="EMBL" id="JACEIQ010000010">
    <property type="protein sequence ID" value="MBA4494826.1"/>
    <property type="molecule type" value="Genomic_DNA"/>
</dbReference>
<dbReference type="AlphaFoldDB" id="A0A7W1WRP5"/>
<dbReference type="PROSITE" id="PS51012">
    <property type="entry name" value="ABC_TM2"/>
    <property type="match status" value="1"/>
</dbReference>
<dbReference type="InterPro" id="IPR051449">
    <property type="entry name" value="ABC-2_transporter_component"/>
</dbReference>
<evidence type="ECO:0000256" key="6">
    <source>
        <dbReference type="ARBA" id="ARBA00022989"/>
    </source>
</evidence>
<feature type="transmembrane region" description="Helical" evidence="8">
    <location>
        <begin position="349"/>
        <end position="367"/>
    </location>
</feature>
<comment type="caution">
    <text evidence="10">The sequence shown here is derived from an EMBL/GenBank/DDBJ whole genome shotgun (WGS) entry which is preliminary data.</text>
</comment>
<dbReference type="InterPro" id="IPR047817">
    <property type="entry name" value="ABC2_TM_bact-type"/>
</dbReference>
<dbReference type="RefSeq" id="WP_181752069.1">
    <property type="nucleotide sequence ID" value="NZ_JACEIQ010000010.1"/>
</dbReference>
<dbReference type="GO" id="GO:0005886">
    <property type="term" value="C:plasma membrane"/>
    <property type="evidence" value="ECO:0007669"/>
    <property type="project" value="UniProtKB-SubCell"/>
</dbReference>
<keyword evidence="11" id="KW-1185">Reference proteome</keyword>
<evidence type="ECO:0000313" key="11">
    <source>
        <dbReference type="Proteomes" id="UP000535491"/>
    </source>
</evidence>
<feature type="transmembrane region" description="Helical" evidence="8">
    <location>
        <begin position="405"/>
        <end position="425"/>
    </location>
</feature>
<dbReference type="Gene3D" id="3.40.1710.10">
    <property type="entry name" value="abc type-2 transporter like domain"/>
    <property type="match status" value="1"/>
</dbReference>
<feature type="transmembrane region" description="Helical" evidence="8">
    <location>
        <begin position="21"/>
        <end position="41"/>
    </location>
</feature>
<dbReference type="Pfam" id="PF12698">
    <property type="entry name" value="ABC2_membrane_3"/>
    <property type="match status" value="1"/>
</dbReference>
<name>A0A7W1WRP5_9BACL</name>
<dbReference type="Proteomes" id="UP000535491">
    <property type="component" value="Unassembled WGS sequence"/>
</dbReference>
<proteinExistence type="inferred from homology"/>
<protein>
    <submittedName>
        <fullName evidence="10">ABC transporter permease</fullName>
    </submittedName>
</protein>
<keyword evidence="4" id="KW-1003">Cell membrane</keyword>
<dbReference type="GO" id="GO:0140359">
    <property type="term" value="F:ABC-type transporter activity"/>
    <property type="evidence" value="ECO:0007669"/>
    <property type="project" value="InterPro"/>
</dbReference>